<dbReference type="InterPro" id="IPR015422">
    <property type="entry name" value="PyrdxlP-dep_Trfase_small"/>
</dbReference>
<gene>
    <name evidence="9" type="ORF">CTM72_11595</name>
</gene>
<dbReference type="Pfam" id="PF00155">
    <property type="entry name" value="Aminotran_1_2"/>
    <property type="match status" value="1"/>
</dbReference>
<keyword evidence="4 7" id="KW-0032">Aminotransferase</keyword>
<accession>A0A2D3NY25</accession>
<reference evidence="9 10" key="1">
    <citation type="submission" date="2017-11" db="EMBL/GenBank/DDBJ databases">
        <title>Genome sequencing of Fusobacterium periodonticum KCOM 1261.</title>
        <authorList>
            <person name="Kook J.-K."/>
            <person name="Park S.-N."/>
            <person name="Lim Y.K."/>
        </authorList>
    </citation>
    <scope>NUCLEOTIDE SEQUENCE [LARGE SCALE GENOMIC DNA]</scope>
    <source>
        <strain evidence="9 10">KCOM 1261</strain>
    </source>
</reference>
<comment type="similarity">
    <text evidence="2 7">Belongs to the class-I pyridoxal-phosphate-dependent aminotransferase family.</text>
</comment>
<dbReference type="InterPro" id="IPR004839">
    <property type="entry name" value="Aminotransferase_I/II_large"/>
</dbReference>
<sequence>MLAKRYTGKKLVDNIFTTSKKAKQAIKKYGKENVINATIGSLYDEDEKFAIYNVVEKVYRNLPSEDLYAYSTNVIGEDDYLDEVIKALFFDDYKEELKDLLYIASVATTGGTGAISNTIKNYMDTEDKVLLPNWMWGTYKNIVIENGGKIETYQLFDENGNFNFEDFRSKVLELAKTQKNVVLILNEPSHNPTGFRMTYEEWVNLMAFFKSIKDTNLIVIRDVAYFEYDDRSEEETKSLRKLLIGLPKNVLFMYAFSLSKSLSIYGMRIGAQIAVSSSEEVIQEFKDAISFSCRTTWSNVPKGGMKLFETIMKNPELKTEFLKEKQAYIDLLKERADIFLNEAKEVNLDILPYKSGFFVTIPIGETVDKVIEDLESQNIFVIKFDKGIRIGICSVPKRKIVGLAKKIKEAIEKSK</sequence>
<dbReference type="GO" id="GO:0006520">
    <property type="term" value="P:amino acid metabolic process"/>
    <property type="evidence" value="ECO:0007669"/>
    <property type="project" value="InterPro"/>
</dbReference>
<protein>
    <recommendedName>
        <fullName evidence="7">Aminotransferase</fullName>
        <ecNumber evidence="7">2.6.1.-</ecNumber>
    </recommendedName>
</protein>
<evidence type="ECO:0000313" key="10">
    <source>
        <dbReference type="Proteomes" id="UP000230056"/>
    </source>
</evidence>
<keyword evidence="6" id="KW-0663">Pyridoxal phosphate</keyword>
<dbReference type="InterPro" id="IPR004838">
    <property type="entry name" value="NHTrfase_class1_PyrdxlP-BS"/>
</dbReference>
<keyword evidence="5 7" id="KW-0808">Transferase</keyword>
<dbReference type="CDD" id="cd00609">
    <property type="entry name" value="AAT_like"/>
    <property type="match status" value="1"/>
</dbReference>
<dbReference type="Proteomes" id="UP000230056">
    <property type="component" value="Chromosome"/>
</dbReference>
<evidence type="ECO:0000256" key="5">
    <source>
        <dbReference type="ARBA" id="ARBA00022679"/>
    </source>
</evidence>
<proteinExistence type="inferred from homology"/>
<dbReference type="RefSeq" id="WP_100025505.1">
    <property type="nucleotide sequence ID" value="NZ_CP024699.1"/>
</dbReference>
<dbReference type="AlphaFoldDB" id="A0A2D3NY25"/>
<dbReference type="EC" id="2.6.1.-" evidence="7"/>
<evidence type="ECO:0000256" key="7">
    <source>
        <dbReference type="RuleBase" id="RU000481"/>
    </source>
</evidence>
<organism evidence="9 10">
    <name type="scientific">Fusobacterium pseudoperiodonticum</name>
    <dbReference type="NCBI Taxonomy" id="2663009"/>
    <lineage>
        <taxon>Bacteria</taxon>
        <taxon>Fusobacteriati</taxon>
        <taxon>Fusobacteriota</taxon>
        <taxon>Fusobacteriia</taxon>
        <taxon>Fusobacteriales</taxon>
        <taxon>Fusobacteriaceae</taxon>
        <taxon>Fusobacterium</taxon>
    </lineage>
</organism>
<name>A0A2D3NY25_9FUSO</name>
<dbReference type="GO" id="GO:0042802">
    <property type="term" value="F:identical protein binding"/>
    <property type="evidence" value="ECO:0007669"/>
    <property type="project" value="TreeGrafter"/>
</dbReference>
<evidence type="ECO:0000256" key="2">
    <source>
        <dbReference type="ARBA" id="ARBA00007441"/>
    </source>
</evidence>
<evidence type="ECO:0000256" key="6">
    <source>
        <dbReference type="ARBA" id="ARBA00022898"/>
    </source>
</evidence>
<evidence type="ECO:0000313" key="9">
    <source>
        <dbReference type="EMBL" id="ATV60293.1"/>
    </source>
</evidence>
<dbReference type="PANTHER" id="PTHR11879">
    <property type="entry name" value="ASPARTATE AMINOTRANSFERASE"/>
    <property type="match status" value="1"/>
</dbReference>
<dbReference type="PANTHER" id="PTHR11879:SF22">
    <property type="entry name" value="ASPARTATE AMINOTRANSFERASE, MITOCHONDRIAL"/>
    <property type="match status" value="1"/>
</dbReference>
<dbReference type="PROSITE" id="PS00105">
    <property type="entry name" value="AA_TRANSFER_CLASS_1"/>
    <property type="match status" value="1"/>
</dbReference>
<evidence type="ECO:0000256" key="4">
    <source>
        <dbReference type="ARBA" id="ARBA00022576"/>
    </source>
</evidence>
<evidence type="ECO:0000256" key="1">
    <source>
        <dbReference type="ARBA" id="ARBA00001933"/>
    </source>
</evidence>
<feature type="domain" description="Aminotransferase class I/classII large" evidence="8">
    <location>
        <begin position="34"/>
        <end position="404"/>
    </location>
</feature>
<dbReference type="EMBL" id="CP024699">
    <property type="protein sequence ID" value="ATV60293.1"/>
    <property type="molecule type" value="Genomic_DNA"/>
</dbReference>
<comment type="cofactor">
    <cofactor evidence="1 7">
        <name>pyridoxal 5'-phosphate</name>
        <dbReference type="ChEBI" id="CHEBI:597326"/>
    </cofactor>
</comment>
<dbReference type="Gene3D" id="3.40.640.10">
    <property type="entry name" value="Type I PLP-dependent aspartate aminotransferase-like (Major domain)"/>
    <property type="match status" value="1"/>
</dbReference>
<dbReference type="InterPro" id="IPR015424">
    <property type="entry name" value="PyrdxlP-dep_Trfase"/>
</dbReference>
<dbReference type="GO" id="GO:0030170">
    <property type="term" value="F:pyridoxal phosphate binding"/>
    <property type="evidence" value="ECO:0007669"/>
    <property type="project" value="InterPro"/>
</dbReference>
<dbReference type="InterPro" id="IPR015421">
    <property type="entry name" value="PyrdxlP-dep_Trfase_major"/>
</dbReference>
<dbReference type="GO" id="GO:0008483">
    <property type="term" value="F:transaminase activity"/>
    <property type="evidence" value="ECO:0007669"/>
    <property type="project" value="UniProtKB-KW"/>
</dbReference>
<evidence type="ECO:0000259" key="8">
    <source>
        <dbReference type="Pfam" id="PF00155"/>
    </source>
</evidence>
<evidence type="ECO:0000256" key="3">
    <source>
        <dbReference type="ARBA" id="ARBA00011738"/>
    </source>
</evidence>
<dbReference type="InterPro" id="IPR000796">
    <property type="entry name" value="Asp_trans"/>
</dbReference>
<dbReference type="Gene3D" id="3.90.1150.10">
    <property type="entry name" value="Aspartate Aminotransferase, domain 1"/>
    <property type="match status" value="1"/>
</dbReference>
<comment type="subunit">
    <text evidence="3">Homodimer.</text>
</comment>
<dbReference type="SUPFAM" id="SSF53383">
    <property type="entry name" value="PLP-dependent transferases"/>
    <property type="match status" value="1"/>
</dbReference>